<evidence type="ECO:0000259" key="1">
    <source>
        <dbReference type="Pfam" id="PF25540"/>
    </source>
</evidence>
<organism evidence="2 3">
    <name type="scientific">Imshaugia aleurites</name>
    <dbReference type="NCBI Taxonomy" id="172621"/>
    <lineage>
        <taxon>Eukaryota</taxon>
        <taxon>Fungi</taxon>
        <taxon>Dikarya</taxon>
        <taxon>Ascomycota</taxon>
        <taxon>Pezizomycotina</taxon>
        <taxon>Lecanoromycetes</taxon>
        <taxon>OSLEUM clade</taxon>
        <taxon>Lecanoromycetidae</taxon>
        <taxon>Lecanorales</taxon>
        <taxon>Lecanorineae</taxon>
        <taxon>Parmeliaceae</taxon>
        <taxon>Imshaugia</taxon>
    </lineage>
</organism>
<dbReference type="Pfam" id="PF25540">
    <property type="entry name" value="DUF7923"/>
    <property type="match status" value="1"/>
</dbReference>
<keyword evidence="3" id="KW-1185">Reference proteome</keyword>
<dbReference type="InterPro" id="IPR057683">
    <property type="entry name" value="DUF7923"/>
</dbReference>
<comment type="caution">
    <text evidence="2">The sequence shown here is derived from an EMBL/GenBank/DDBJ whole genome shotgun (WGS) entry which is preliminary data.</text>
</comment>
<evidence type="ECO:0000313" key="3">
    <source>
        <dbReference type="Proteomes" id="UP000664534"/>
    </source>
</evidence>
<dbReference type="AlphaFoldDB" id="A0A8H3IF99"/>
<dbReference type="Proteomes" id="UP000664534">
    <property type="component" value="Unassembled WGS sequence"/>
</dbReference>
<evidence type="ECO:0000313" key="2">
    <source>
        <dbReference type="EMBL" id="CAF9918655.1"/>
    </source>
</evidence>
<gene>
    <name evidence="2" type="ORF">IMSHALPRED_004368</name>
</gene>
<feature type="domain" description="DUF7923" evidence="1">
    <location>
        <begin position="89"/>
        <end position="272"/>
    </location>
</feature>
<dbReference type="EMBL" id="CAJPDT010000021">
    <property type="protein sequence ID" value="CAF9918655.1"/>
    <property type="molecule type" value="Genomic_DNA"/>
</dbReference>
<dbReference type="OrthoDB" id="2270193at2759"/>
<dbReference type="PANTHER" id="PTHR37543:SF1">
    <property type="entry name" value="CCCH ZINC FINGER DNA BINDING PROTEIN (AFU_ORTHOLOGUE AFUA_5G12760)"/>
    <property type="match status" value="1"/>
</dbReference>
<sequence>MARGHQREIGNFGQVDGMNILINCLFGQLAERNMLLAGSERQLQETARCLEAERDARRRLELRLQEEAGLRAVLHTIAILPGNVAFPSNRPFVLVLIDADADGYMFQKKFLDNNEDGGKEAADEMLARIKEYAKSLELDVDNMDIMVQAYANFEGLGKACIRRVKMKVNADLSSFASGLMKRHGLFKFVDVGPGKEEADERIRQALDSYINMELCKHAIIGVCHDSGYAPYLRKYATDGSTRDRITLLEGGPIHPSIAALDFKRTLKLDTVFAPLKTLATPSQGRKKSRKVLRLAAVHSSDRIPAIQRNRAGKRVDKPLQVDAGGEYVKTLVEANLCFGYHLRGKCDDRACGKKHTKTEHHLTDEAF</sequence>
<name>A0A8H3IF99_9LECA</name>
<proteinExistence type="predicted"/>
<accession>A0A8H3IF99</accession>
<dbReference type="PANTHER" id="PTHR37543">
    <property type="entry name" value="CCCH ZINC FINGER DNA BINDING PROTEIN (AFU_ORTHOLOGUE AFUA_5G12760)"/>
    <property type="match status" value="1"/>
</dbReference>
<protein>
    <recommendedName>
        <fullName evidence="1">DUF7923 domain-containing protein</fullName>
    </recommendedName>
</protein>
<reference evidence="2" key="1">
    <citation type="submission" date="2021-03" db="EMBL/GenBank/DDBJ databases">
        <authorList>
            <person name="Tagirdzhanova G."/>
        </authorList>
    </citation>
    <scope>NUCLEOTIDE SEQUENCE</scope>
</reference>